<gene>
    <name evidence="3" type="ORF">Dfulv_22415</name>
</gene>
<dbReference type="InterPro" id="IPR050807">
    <property type="entry name" value="TransReg_Diox_bact_type"/>
</dbReference>
<dbReference type="InterPro" id="IPR013096">
    <property type="entry name" value="Cupin_2"/>
</dbReference>
<keyword evidence="4" id="KW-1185">Reference proteome</keyword>
<dbReference type="Pfam" id="PF07883">
    <property type="entry name" value="Cupin_2"/>
    <property type="match status" value="1"/>
</dbReference>
<organism evidence="3 4">
    <name type="scientific">Dactylosporangium fulvum</name>
    <dbReference type="NCBI Taxonomy" id="53359"/>
    <lineage>
        <taxon>Bacteria</taxon>
        <taxon>Bacillati</taxon>
        <taxon>Actinomycetota</taxon>
        <taxon>Actinomycetes</taxon>
        <taxon>Micromonosporales</taxon>
        <taxon>Micromonosporaceae</taxon>
        <taxon>Dactylosporangium</taxon>
    </lineage>
</organism>
<dbReference type="PROSITE" id="PS50943">
    <property type="entry name" value="HTH_CROC1"/>
    <property type="match status" value="1"/>
</dbReference>
<dbReference type="Gene3D" id="2.60.120.10">
    <property type="entry name" value="Jelly Rolls"/>
    <property type="match status" value="1"/>
</dbReference>
<proteinExistence type="predicted"/>
<dbReference type="InterPro" id="IPR014710">
    <property type="entry name" value="RmlC-like_jellyroll"/>
</dbReference>
<name>A0ABY5W9U6_9ACTN</name>
<dbReference type="Gene3D" id="1.10.260.40">
    <property type="entry name" value="lambda repressor-like DNA-binding domains"/>
    <property type="match status" value="1"/>
</dbReference>
<dbReference type="PANTHER" id="PTHR46797:SF1">
    <property type="entry name" value="METHYLPHOSPHONATE SYNTHASE"/>
    <property type="match status" value="1"/>
</dbReference>
<dbReference type="Pfam" id="PF13443">
    <property type="entry name" value="HTH_26"/>
    <property type="match status" value="1"/>
</dbReference>
<keyword evidence="1" id="KW-0238">DNA-binding</keyword>
<accession>A0ABY5W9U6</accession>
<dbReference type="Proteomes" id="UP001059617">
    <property type="component" value="Chromosome"/>
</dbReference>
<evidence type="ECO:0000259" key="2">
    <source>
        <dbReference type="PROSITE" id="PS50943"/>
    </source>
</evidence>
<dbReference type="SUPFAM" id="SSF47413">
    <property type="entry name" value="lambda repressor-like DNA-binding domains"/>
    <property type="match status" value="1"/>
</dbReference>
<reference evidence="3" key="2">
    <citation type="submission" date="2022-09" db="EMBL/GenBank/DDBJ databases">
        <title>Biosynthetic gene clusters of Dactylosporangioum fulvum.</title>
        <authorList>
            <person name="Caradec T."/>
        </authorList>
    </citation>
    <scope>NUCLEOTIDE SEQUENCE</scope>
    <source>
        <strain evidence="3">NRRL B-16292</strain>
    </source>
</reference>
<dbReference type="InterPro" id="IPR001387">
    <property type="entry name" value="Cro/C1-type_HTH"/>
</dbReference>
<dbReference type="EMBL" id="CP073720">
    <property type="protein sequence ID" value="UWP86843.1"/>
    <property type="molecule type" value="Genomic_DNA"/>
</dbReference>
<dbReference type="SUPFAM" id="SSF51182">
    <property type="entry name" value="RmlC-like cupins"/>
    <property type="match status" value="1"/>
</dbReference>
<feature type="domain" description="HTH cro/C1-type" evidence="2">
    <location>
        <begin position="17"/>
        <end position="71"/>
    </location>
</feature>
<reference evidence="3" key="1">
    <citation type="submission" date="2021-04" db="EMBL/GenBank/DDBJ databases">
        <authorList>
            <person name="Hartkoorn R.C."/>
            <person name="Beaudoing E."/>
            <person name="Hot D."/>
        </authorList>
    </citation>
    <scope>NUCLEOTIDE SEQUENCE</scope>
    <source>
        <strain evidence="3">NRRL B-16292</strain>
    </source>
</reference>
<evidence type="ECO:0000313" key="3">
    <source>
        <dbReference type="EMBL" id="UWP86843.1"/>
    </source>
</evidence>
<protein>
    <submittedName>
        <fullName evidence="3">XRE family transcriptional regulator</fullName>
    </submittedName>
</protein>
<sequence>MNADGPDEAVAMLGARLREVRLRRRETLDSLAGRSGLTKSFLSKLERGHASVSMGALLRICAALDVQLAEIMNGPEGRLVRAGALTQVALGGEGLTEYQLTPADEHRLQVLLSEIKPGGGSGQEYYTFPVEVEFVHVIRGQLTVSLEDEVYELAAGDSLTFVSVPHAFHNPGPDPATVMWVVTPALPTNQPRKSS</sequence>
<dbReference type="SMART" id="SM00530">
    <property type="entry name" value="HTH_XRE"/>
    <property type="match status" value="1"/>
</dbReference>
<evidence type="ECO:0000256" key="1">
    <source>
        <dbReference type="ARBA" id="ARBA00023125"/>
    </source>
</evidence>
<dbReference type="InterPro" id="IPR011051">
    <property type="entry name" value="RmlC_Cupin_sf"/>
</dbReference>
<dbReference type="InterPro" id="IPR010982">
    <property type="entry name" value="Lambda_DNA-bd_dom_sf"/>
</dbReference>
<dbReference type="PANTHER" id="PTHR46797">
    <property type="entry name" value="HTH-TYPE TRANSCRIPTIONAL REGULATOR"/>
    <property type="match status" value="1"/>
</dbReference>
<evidence type="ECO:0000313" key="4">
    <source>
        <dbReference type="Proteomes" id="UP001059617"/>
    </source>
</evidence>
<dbReference type="CDD" id="cd00093">
    <property type="entry name" value="HTH_XRE"/>
    <property type="match status" value="1"/>
</dbReference>
<dbReference type="CDD" id="cd02209">
    <property type="entry name" value="cupin_XRE_C"/>
    <property type="match status" value="1"/>
</dbReference>
<dbReference type="RefSeq" id="WP_259866423.1">
    <property type="nucleotide sequence ID" value="NZ_BAAAST010000004.1"/>
</dbReference>